<gene>
    <name evidence="1" type="ORF">HHI36_017940</name>
</gene>
<dbReference type="EMBL" id="JABFTP020000165">
    <property type="protein sequence ID" value="KAL3283770.1"/>
    <property type="molecule type" value="Genomic_DNA"/>
</dbReference>
<keyword evidence="2" id="KW-1185">Reference proteome</keyword>
<evidence type="ECO:0000313" key="1">
    <source>
        <dbReference type="EMBL" id="KAL3283770.1"/>
    </source>
</evidence>
<dbReference type="Proteomes" id="UP001516400">
    <property type="component" value="Unassembled WGS sequence"/>
</dbReference>
<accession>A0ABD2NYI0</accession>
<comment type="caution">
    <text evidence="1">The sequence shown here is derived from an EMBL/GenBank/DDBJ whole genome shotgun (WGS) entry which is preliminary data.</text>
</comment>
<reference evidence="1 2" key="1">
    <citation type="journal article" date="2021" name="BMC Biol.">
        <title>Horizontally acquired antibacterial genes associated with adaptive radiation of ladybird beetles.</title>
        <authorList>
            <person name="Li H.S."/>
            <person name="Tang X.F."/>
            <person name="Huang Y.H."/>
            <person name="Xu Z.Y."/>
            <person name="Chen M.L."/>
            <person name="Du X.Y."/>
            <person name="Qiu B.Y."/>
            <person name="Chen P.T."/>
            <person name="Zhang W."/>
            <person name="Slipinski A."/>
            <person name="Escalona H.E."/>
            <person name="Waterhouse R.M."/>
            <person name="Zwick A."/>
            <person name="Pang H."/>
        </authorList>
    </citation>
    <scope>NUCLEOTIDE SEQUENCE [LARGE SCALE GENOMIC DNA]</scope>
    <source>
        <strain evidence="1">SYSU2018</strain>
    </source>
</reference>
<evidence type="ECO:0000313" key="2">
    <source>
        <dbReference type="Proteomes" id="UP001516400"/>
    </source>
</evidence>
<dbReference type="AlphaFoldDB" id="A0ABD2NYI0"/>
<sequence>MEGTPRTKHLAFHCKRAIKSSYNMRGQAQENTVNNTGILLVAPHCIIKTNLNTLQSKATETFSVIGTYNRRIEPSMLQKDAHQTSSNLNIDEEPVLNAPDTISRLKNEAFNIDE</sequence>
<name>A0ABD2NYI0_9CUCU</name>
<organism evidence="1 2">
    <name type="scientific">Cryptolaemus montrouzieri</name>
    <dbReference type="NCBI Taxonomy" id="559131"/>
    <lineage>
        <taxon>Eukaryota</taxon>
        <taxon>Metazoa</taxon>
        <taxon>Ecdysozoa</taxon>
        <taxon>Arthropoda</taxon>
        <taxon>Hexapoda</taxon>
        <taxon>Insecta</taxon>
        <taxon>Pterygota</taxon>
        <taxon>Neoptera</taxon>
        <taxon>Endopterygota</taxon>
        <taxon>Coleoptera</taxon>
        <taxon>Polyphaga</taxon>
        <taxon>Cucujiformia</taxon>
        <taxon>Coccinelloidea</taxon>
        <taxon>Coccinellidae</taxon>
        <taxon>Scymninae</taxon>
        <taxon>Scymnini</taxon>
        <taxon>Cryptolaemus</taxon>
    </lineage>
</organism>
<protein>
    <submittedName>
        <fullName evidence="1">Uncharacterized protein</fullName>
    </submittedName>
</protein>
<proteinExistence type="predicted"/>